<dbReference type="EMBL" id="MU863875">
    <property type="protein sequence ID" value="KAK4205771.1"/>
    <property type="molecule type" value="Genomic_DNA"/>
</dbReference>
<evidence type="ECO:0000256" key="1">
    <source>
        <dbReference type="SAM" id="Phobius"/>
    </source>
</evidence>
<keyword evidence="1" id="KW-1133">Transmembrane helix</keyword>
<feature type="transmembrane region" description="Helical" evidence="1">
    <location>
        <begin position="196"/>
        <end position="219"/>
    </location>
</feature>
<accession>A0AAN6XU50</accession>
<dbReference type="Pfam" id="PF20237">
    <property type="entry name" value="DUF6594"/>
    <property type="match status" value="1"/>
</dbReference>
<dbReference type="InterPro" id="IPR046529">
    <property type="entry name" value="DUF6594"/>
</dbReference>
<evidence type="ECO:0000313" key="4">
    <source>
        <dbReference type="Proteomes" id="UP001303160"/>
    </source>
</evidence>
<evidence type="ECO:0000259" key="2">
    <source>
        <dbReference type="Pfam" id="PF20237"/>
    </source>
</evidence>
<organism evidence="3 4">
    <name type="scientific">Triangularia verruculosa</name>
    <dbReference type="NCBI Taxonomy" id="2587418"/>
    <lineage>
        <taxon>Eukaryota</taxon>
        <taxon>Fungi</taxon>
        <taxon>Dikarya</taxon>
        <taxon>Ascomycota</taxon>
        <taxon>Pezizomycotina</taxon>
        <taxon>Sordariomycetes</taxon>
        <taxon>Sordariomycetidae</taxon>
        <taxon>Sordariales</taxon>
        <taxon>Podosporaceae</taxon>
        <taxon>Triangularia</taxon>
    </lineage>
</organism>
<evidence type="ECO:0000313" key="3">
    <source>
        <dbReference type="EMBL" id="KAK4205771.1"/>
    </source>
</evidence>
<dbReference type="Proteomes" id="UP001303160">
    <property type="component" value="Unassembled WGS sequence"/>
</dbReference>
<feature type="domain" description="DUF6594" evidence="2">
    <location>
        <begin position="41"/>
        <end position="264"/>
    </location>
</feature>
<keyword evidence="1" id="KW-0812">Transmembrane</keyword>
<dbReference type="AlphaFoldDB" id="A0AAN6XU50"/>
<sequence length="278" mass="31368">MASENITEFPIPPDYWERLVANAYEHDNRADLNILKEYDHPALGDFNRLHRLNLTHLFNNLVRIKAEIKHQKTTSSKQMELLRVTLHQYVEAIKDYRYLAELRKVPDSVGLQQRMALEGAFEELSAPYSESPERNAPYNTQYLTISTKTQSSDAVREFLRKVLPNVLSWSKDEREIRPHEYQHHGMPEIYSPFLNALARFLIGTAAGASLVVPMVIMIFQPSLNKSLITVSMAVLLFAFSLAFAFDAKNEVIVTATATYAAVLVVFVGTSSSSGSDSG</sequence>
<reference evidence="3" key="2">
    <citation type="submission" date="2023-05" db="EMBL/GenBank/DDBJ databases">
        <authorList>
            <consortium name="Lawrence Berkeley National Laboratory"/>
            <person name="Steindorff A."/>
            <person name="Hensen N."/>
            <person name="Bonometti L."/>
            <person name="Westerberg I."/>
            <person name="Brannstrom I.O."/>
            <person name="Guillou S."/>
            <person name="Cros-Aarteil S."/>
            <person name="Calhoun S."/>
            <person name="Haridas S."/>
            <person name="Kuo A."/>
            <person name="Mondo S."/>
            <person name="Pangilinan J."/>
            <person name="Riley R."/>
            <person name="Labutti K."/>
            <person name="Andreopoulos B."/>
            <person name="Lipzen A."/>
            <person name="Chen C."/>
            <person name="Yanf M."/>
            <person name="Daum C."/>
            <person name="Ng V."/>
            <person name="Clum A."/>
            <person name="Ohm R."/>
            <person name="Martin F."/>
            <person name="Silar P."/>
            <person name="Natvig D."/>
            <person name="Lalanne C."/>
            <person name="Gautier V."/>
            <person name="Ament-Velasquez S.L."/>
            <person name="Kruys A."/>
            <person name="Hutchinson M.I."/>
            <person name="Powell A.J."/>
            <person name="Barry K."/>
            <person name="Miller A.N."/>
            <person name="Grigoriev I.V."/>
            <person name="Debuchy R."/>
            <person name="Gladieux P."/>
            <person name="Thoren M.H."/>
            <person name="Johannesson H."/>
        </authorList>
    </citation>
    <scope>NUCLEOTIDE SEQUENCE</scope>
    <source>
        <strain evidence="3">CBS 315.58</strain>
    </source>
</reference>
<keyword evidence="4" id="KW-1185">Reference proteome</keyword>
<keyword evidence="1" id="KW-0472">Membrane</keyword>
<comment type="caution">
    <text evidence="3">The sequence shown here is derived from an EMBL/GenBank/DDBJ whole genome shotgun (WGS) entry which is preliminary data.</text>
</comment>
<feature type="transmembrane region" description="Helical" evidence="1">
    <location>
        <begin position="226"/>
        <end position="245"/>
    </location>
</feature>
<protein>
    <recommendedName>
        <fullName evidence="2">DUF6594 domain-containing protein</fullName>
    </recommendedName>
</protein>
<name>A0AAN6XU50_9PEZI</name>
<proteinExistence type="predicted"/>
<feature type="transmembrane region" description="Helical" evidence="1">
    <location>
        <begin position="251"/>
        <end position="269"/>
    </location>
</feature>
<reference evidence="3" key="1">
    <citation type="journal article" date="2023" name="Mol. Phylogenet. Evol.">
        <title>Genome-scale phylogeny and comparative genomics of the fungal order Sordariales.</title>
        <authorList>
            <person name="Hensen N."/>
            <person name="Bonometti L."/>
            <person name="Westerberg I."/>
            <person name="Brannstrom I.O."/>
            <person name="Guillou S."/>
            <person name="Cros-Aarteil S."/>
            <person name="Calhoun S."/>
            <person name="Haridas S."/>
            <person name="Kuo A."/>
            <person name="Mondo S."/>
            <person name="Pangilinan J."/>
            <person name="Riley R."/>
            <person name="LaButti K."/>
            <person name="Andreopoulos B."/>
            <person name="Lipzen A."/>
            <person name="Chen C."/>
            <person name="Yan M."/>
            <person name="Daum C."/>
            <person name="Ng V."/>
            <person name="Clum A."/>
            <person name="Steindorff A."/>
            <person name="Ohm R.A."/>
            <person name="Martin F."/>
            <person name="Silar P."/>
            <person name="Natvig D.O."/>
            <person name="Lalanne C."/>
            <person name="Gautier V."/>
            <person name="Ament-Velasquez S.L."/>
            <person name="Kruys A."/>
            <person name="Hutchinson M.I."/>
            <person name="Powell A.J."/>
            <person name="Barry K."/>
            <person name="Miller A.N."/>
            <person name="Grigoriev I.V."/>
            <person name="Debuchy R."/>
            <person name="Gladieux P."/>
            <person name="Hiltunen Thoren M."/>
            <person name="Johannesson H."/>
        </authorList>
    </citation>
    <scope>NUCLEOTIDE SEQUENCE</scope>
    <source>
        <strain evidence="3">CBS 315.58</strain>
    </source>
</reference>
<gene>
    <name evidence="3" type="ORF">QBC40DRAFT_312099</name>
</gene>